<feature type="transmembrane region" description="Helical" evidence="1">
    <location>
        <begin position="448"/>
        <end position="467"/>
    </location>
</feature>
<evidence type="ECO:0000256" key="1">
    <source>
        <dbReference type="SAM" id="Phobius"/>
    </source>
</evidence>
<dbReference type="RefSeq" id="WP_263268030.1">
    <property type="nucleotide sequence ID" value="NZ_CP081201.1"/>
</dbReference>
<feature type="transmembrane region" description="Helical" evidence="1">
    <location>
        <begin position="390"/>
        <end position="410"/>
    </location>
</feature>
<evidence type="ECO:0000313" key="2">
    <source>
        <dbReference type="EMBL" id="UXZ95008.1"/>
    </source>
</evidence>
<feature type="transmembrane region" description="Helical" evidence="1">
    <location>
        <begin position="206"/>
        <end position="222"/>
    </location>
</feature>
<feature type="transmembrane region" description="Helical" evidence="1">
    <location>
        <begin position="268"/>
        <end position="288"/>
    </location>
</feature>
<protein>
    <recommendedName>
        <fullName evidence="4">Glycosyltransferase RgtA/B/C/D-like domain-containing protein</fullName>
    </recommendedName>
</protein>
<accession>A0ABY6FAW4</accession>
<feature type="transmembrane region" description="Helical" evidence="1">
    <location>
        <begin position="228"/>
        <end position="261"/>
    </location>
</feature>
<sequence>MPLLYSDEIMLLTCIAMASFVGLIILLMRTLTDAADKKTTVFWTLAGIAIATLKIFLIQLTPQWSDLPLDSITYQLHAQALYMHWIGVPVDPYEYRLNGYISLAKPGFTYYWVPNEGLSYTAVLGTHAWFYSALVAIWQFMTDDWILTAILVNATMAGAFPAATYIITRELSAPTKTCHVAAILMAIDPLTAINSSWLIKDTLSTFLSAIIIISICALYKRASFKFIVILAISLGLIGCVRFVAYTAFGVMIFGLVACLVFKKNNARALGLSISAIMAVFIWGAIYFAPYAKATPYVIQSSFEQESVRPLAHGVGQLGSALSGAIKGQISTLNANTAESGADESVIKWYAYINEEPVAKIVSRSLARTLLAPYPWTLFTQPLTRSNHIELYLFGMLFWTLVLPGVLAGTVIMLRKGVLAYSLVTLLIIIAIAYIIFFGEWSTRQRVFMMPLFLALSAIGWTQIWLFVSKKKQNSHIEKN</sequence>
<dbReference type="Proteomes" id="UP001063228">
    <property type="component" value="Chromosome"/>
</dbReference>
<dbReference type="EMBL" id="CP081201">
    <property type="protein sequence ID" value="UXZ95008.1"/>
    <property type="molecule type" value="Genomic_DNA"/>
</dbReference>
<organism evidence="2 3">
    <name type="scientific">Pseudomonas phytophila</name>
    <dbReference type="NCBI Taxonomy" id="2867264"/>
    <lineage>
        <taxon>Bacteria</taxon>
        <taxon>Pseudomonadati</taxon>
        <taxon>Pseudomonadota</taxon>
        <taxon>Gammaproteobacteria</taxon>
        <taxon>Pseudomonadales</taxon>
        <taxon>Pseudomonadaceae</taxon>
        <taxon>Pseudomonas</taxon>
    </lineage>
</organism>
<feature type="transmembrane region" description="Helical" evidence="1">
    <location>
        <begin position="6"/>
        <end position="28"/>
    </location>
</feature>
<evidence type="ECO:0000313" key="3">
    <source>
        <dbReference type="Proteomes" id="UP001063228"/>
    </source>
</evidence>
<proteinExistence type="predicted"/>
<keyword evidence="3" id="KW-1185">Reference proteome</keyword>
<feature type="transmembrane region" description="Helical" evidence="1">
    <location>
        <begin position="118"/>
        <end position="138"/>
    </location>
</feature>
<keyword evidence="1" id="KW-0472">Membrane</keyword>
<keyword evidence="1" id="KW-1133">Transmembrane helix</keyword>
<reference evidence="2" key="1">
    <citation type="submission" date="2021-08" db="EMBL/GenBank/DDBJ databases">
        <title>Complete genome sequence of Pseudomonas phytophila.</title>
        <authorList>
            <person name="Weir B.S."/>
            <person name="Templeton M.D."/>
            <person name="Arshed S."/>
            <person name="Andersen M.T."/>
            <person name="Jayaraman J."/>
        </authorList>
    </citation>
    <scope>NUCLEOTIDE SEQUENCE</scope>
    <source>
        <strain evidence="2">ICMP 23753</strain>
    </source>
</reference>
<gene>
    <name evidence="2" type="ORF">K3169_22075</name>
</gene>
<evidence type="ECO:0008006" key="4">
    <source>
        <dbReference type="Google" id="ProtNLM"/>
    </source>
</evidence>
<feature type="transmembrane region" description="Helical" evidence="1">
    <location>
        <begin position="40"/>
        <end position="60"/>
    </location>
</feature>
<feature type="transmembrane region" description="Helical" evidence="1">
    <location>
        <begin position="145"/>
        <end position="167"/>
    </location>
</feature>
<keyword evidence="1" id="KW-0812">Transmembrane</keyword>
<name>A0ABY6FAW4_9PSED</name>
<feature type="transmembrane region" description="Helical" evidence="1">
    <location>
        <begin position="417"/>
        <end position="436"/>
    </location>
</feature>